<protein>
    <recommendedName>
        <fullName evidence="2">mannosyl-glycoprotein endo-beta-N-acetylglucosaminidase</fullName>
        <ecNumber evidence="2">3.2.1.96</ecNumber>
    </recommendedName>
</protein>
<dbReference type="RefSeq" id="WP_144908419.1">
    <property type="nucleotide sequence ID" value="NZ_VLLI01000001.1"/>
</dbReference>
<keyword evidence="10" id="KW-1185">Reference proteome</keyword>
<keyword evidence="3 7" id="KW-0732">Signal</keyword>
<evidence type="ECO:0000256" key="5">
    <source>
        <dbReference type="ARBA" id="ARBA00023295"/>
    </source>
</evidence>
<feature type="domain" description="Endo-beta-N-acetylglucosaminidase EndoS/F2-like TIM-barrel" evidence="8">
    <location>
        <begin position="138"/>
        <end position="252"/>
    </location>
</feature>
<evidence type="ECO:0000256" key="7">
    <source>
        <dbReference type="SAM" id="SignalP"/>
    </source>
</evidence>
<dbReference type="AlphaFoldDB" id="A0A562UEX9"/>
<feature type="chain" id="PRO_5022212679" description="mannosyl-glycoprotein endo-beta-N-acetylglucosaminidase" evidence="7">
    <location>
        <begin position="23"/>
        <end position="344"/>
    </location>
</feature>
<dbReference type="Pfam" id="PF23916">
    <property type="entry name" value="TIM-barrel_EndoS"/>
    <property type="match status" value="1"/>
</dbReference>
<accession>A0A562UEX9</accession>
<gene>
    <name evidence="9" type="ORF">JN11_00012</name>
</gene>
<evidence type="ECO:0000313" key="9">
    <source>
        <dbReference type="EMBL" id="TWJ04304.1"/>
    </source>
</evidence>
<sequence length="344" mass="37716">MKKIFTRERNLLIISFILLLFAACKGPAAKTTTASNSTATSDSALIAYKNSNHHLFLGFLVDDHNDPVASTNPANSPDSVDFLDLFVGYDTTKADWRIAQAKGTKIIRCYFPKYAYFDGSVNDPATKAPGYKNPPGFDQNNPTASSTYFHWAANTYAKDIDTNKWNGIDIDIESGTFGGEVPESNGPNFLTAVAQYYGPNCSKCSVNSGGKKPVFFYDTDGSANDDSMYTPYKSNYDYVDFQSYTTGNHYWDGSGTADFDALVTMYGLNKLIFLVNGDSFVQANGVQVPPGVDSVVTASLYSYATWVKTNNGIGVGAYRMSRDYNHTPHFAVSRNSIQIMNPAK</sequence>
<name>A0A562UEX9_9SPHI</name>
<dbReference type="PROSITE" id="PS51257">
    <property type="entry name" value="PROKAR_LIPOPROTEIN"/>
    <property type="match status" value="1"/>
</dbReference>
<reference evidence="9 10" key="1">
    <citation type="submission" date="2019-07" db="EMBL/GenBank/DDBJ databases">
        <title>Genomic Encyclopedia of Archaeal and Bacterial Type Strains, Phase II (KMG-II): from individual species to whole genera.</title>
        <authorList>
            <person name="Goeker M."/>
        </authorList>
    </citation>
    <scope>NUCLEOTIDE SEQUENCE [LARGE SCALE GENOMIC DNA]</scope>
    <source>
        <strain evidence="9 10">ATCC BAA-1854</strain>
    </source>
</reference>
<evidence type="ECO:0000256" key="1">
    <source>
        <dbReference type="ARBA" id="ARBA00009336"/>
    </source>
</evidence>
<dbReference type="SUPFAM" id="SSF51445">
    <property type="entry name" value="(Trans)glycosidases"/>
    <property type="match status" value="1"/>
</dbReference>
<keyword evidence="5" id="KW-0326">Glycosidase</keyword>
<evidence type="ECO:0000256" key="4">
    <source>
        <dbReference type="ARBA" id="ARBA00022801"/>
    </source>
</evidence>
<comment type="catalytic activity">
    <reaction evidence="6">
        <text>an N(4)-(oligosaccharide-(1-&gt;3)-[oligosaccharide-(1-&gt;6)]-beta-D-Man-(1-&gt;4)-beta-D-GlcNAc-(1-&gt;4)-alpha-D-GlcNAc)-L-asparaginyl-[protein] + H2O = an oligosaccharide-(1-&gt;3)-[oligosaccharide-(1-&gt;6)]-beta-D-Man-(1-&gt;4)-D-GlcNAc + N(4)-(N-acetyl-beta-D-glucosaminyl)-L-asparaginyl-[protein]</text>
        <dbReference type="Rhea" id="RHEA:73067"/>
        <dbReference type="Rhea" id="RHEA-COMP:12603"/>
        <dbReference type="Rhea" id="RHEA-COMP:18176"/>
        <dbReference type="ChEBI" id="CHEBI:15377"/>
        <dbReference type="ChEBI" id="CHEBI:132248"/>
        <dbReference type="ChEBI" id="CHEBI:192714"/>
        <dbReference type="ChEBI" id="CHEBI:192715"/>
        <dbReference type="EC" id="3.2.1.96"/>
    </reaction>
</comment>
<dbReference type="OrthoDB" id="7183084at2"/>
<evidence type="ECO:0000313" key="10">
    <source>
        <dbReference type="Proteomes" id="UP000317010"/>
    </source>
</evidence>
<evidence type="ECO:0000259" key="8">
    <source>
        <dbReference type="Pfam" id="PF23916"/>
    </source>
</evidence>
<dbReference type="Gene3D" id="3.20.20.80">
    <property type="entry name" value="Glycosidases"/>
    <property type="match status" value="1"/>
</dbReference>
<keyword evidence="4" id="KW-0378">Hydrolase</keyword>
<dbReference type="GO" id="GO:0033925">
    <property type="term" value="F:mannosyl-glycoprotein endo-beta-N-acetylglucosaminidase activity"/>
    <property type="evidence" value="ECO:0007669"/>
    <property type="project" value="UniProtKB-EC"/>
</dbReference>
<evidence type="ECO:0000256" key="2">
    <source>
        <dbReference type="ARBA" id="ARBA00012566"/>
    </source>
</evidence>
<dbReference type="Proteomes" id="UP000317010">
    <property type="component" value="Unassembled WGS sequence"/>
</dbReference>
<organism evidence="9 10">
    <name type="scientific">Mucilaginibacter frigoritolerans</name>
    <dbReference type="NCBI Taxonomy" id="652788"/>
    <lineage>
        <taxon>Bacteria</taxon>
        <taxon>Pseudomonadati</taxon>
        <taxon>Bacteroidota</taxon>
        <taxon>Sphingobacteriia</taxon>
        <taxon>Sphingobacteriales</taxon>
        <taxon>Sphingobacteriaceae</taxon>
        <taxon>Mucilaginibacter</taxon>
    </lineage>
</organism>
<dbReference type="InterPro" id="IPR017853">
    <property type="entry name" value="GH"/>
</dbReference>
<dbReference type="EC" id="3.2.1.96" evidence="2"/>
<evidence type="ECO:0000256" key="6">
    <source>
        <dbReference type="ARBA" id="ARBA00034414"/>
    </source>
</evidence>
<proteinExistence type="inferred from homology"/>
<comment type="caution">
    <text evidence="9">The sequence shown here is derived from an EMBL/GenBank/DDBJ whole genome shotgun (WGS) entry which is preliminary data.</text>
</comment>
<feature type="signal peptide" evidence="7">
    <location>
        <begin position="1"/>
        <end position="22"/>
    </location>
</feature>
<dbReference type="InterPro" id="IPR057016">
    <property type="entry name" value="EndoS_F2-like_TIM-barrel"/>
</dbReference>
<dbReference type="EMBL" id="VLLI01000001">
    <property type="protein sequence ID" value="TWJ04304.1"/>
    <property type="molecule type" value="Genomic_DNA"/>
</dbReference>
<evidence type="ECO:0000256" key="3">
    <source>
        <dbReference type="ARBA" id="ARBA00022729"/>
    </source>
</evidence>
<comment type="similarity">
    <text evidence="1">Belongs to the glycosyl hydrolase 18 family.</text>
</comment>